<reference evidence="1" key="1">
    <citation type="journal article" date="2021" name="Proc. Natl. Acad. Sci. U.S.A.">
        <title>A Catalog of Tens of Thousands of Viruses from Human Metagenomes Reveals Hidden Associations with Chronic Diseases.</title>
        <authorList>
            <person name="Tisza M.J."/>
            <person name="Buck C.B."/>
        </authorList>
    </citation>
    <scope>NUCLEOTIDE SEQUENCE</scope>
    <source>
        <strain evidence="1">Ct16C7</strain>
    </source>
</reference>
<accession>A0A8S5NYA3</accession>
<evidence type="ECO:0000313" key="1">
    <source>
        <dbReference type="EMBL" id="DAD99797.1"/>
    </source>
</evidence>
<protein>
    <submittedName>
        <fullName evidence="1">Uncharacterized protein</fullName>
    </submittedName>
</protein>
<sequence length="29" mass="3298">MAYGKAQSKNKARRSDSSRGLFCIHLTDR</sequence>
<dbReference type="EMBL" id="BK015293">
    <property type="protein sequence ID" value="DAD99797.1"/>
    <property type="molecule type" value="Genomic_DNA"/>
</dbReference>
<proteinExistence type="predicted"/>
<organism evidence="1">
    <name type="scientific">Siphoviridae sp. ct16C7</name>
    <dbReference type="NCBI Taxonomy" id="2825304"/>
    <lineage>
        <taxon>Viruses</taxon>
        <taxon>Duplodnaviria</taxon>
        <taxon>Heunggongvirae</taxon>
        <taxon>Uroviricota</taxon>
        <taxon>Caudoviricetes</taxon>
    </lineage>
</organism>
<name>A0A8S5NYA3_9CAUD</name>